<feature type="domain" description="Leucine-binding protein" evidence="4">
    <location>
        <begin position="64"/>
        <end position="387"/>
    </location>
</feature>
<dbReference type="InterPro" id="IPR000709">
    <property type="entry name" value="Leu_Ile_Val-bd"/>
</dbReference>
<dbReference type="Gene3D" id="3.40.50.2300">
    <property type="match status" value="2"/>
</dbReference>
<dbReference type="Pfam" id="PF13458">
    <property type="entry name" value="Peripla_BP_6"/>
    <property type="match status" value="1"/>
</dbReference>
<evidence type="ECO:0000256" key="1">
    <source>
        <dbReference type="ARBA" id="ARBA00022448"/>
    </source>
</evidence>
<dbReference type="PANTHER" id="PTHR30483:SF37">
    <property type="entry name" value="ABC TRANSPORTER SUBSTRATE-BINDING PROTEIN"/>
    <property type="match status" value="1"/>
</dbReference>
<dbReference type="EMBL" id="UINC01000608">
    <property type="protein sequence ID" value="SUZ58263.1"/>
    <property type="molecule type" value="Genomic_DNA"/>
</dbReference>
<reference evidence="5" key="1">
    <citation type="submission" date="2018-05" db="EMBL/GenBank/DDBJ databases">
        <authorList>
            <person name="Lanie J.A."/>
            <person name="Ng W.-L."/>
            <person name="Kazmierczak K.M."/>
            <person name="Andrzejewski T.M."/>
            <person name="Davidsen T.M."/>
            <person name="Wayne K.J."/>
            <person name="Tettelin H."/>
            <person name="Glass J.I."/>
            <person name="Rusch D."/>
            <person name="Podicherti R."/>
            <person name="Tsui H.-C.T."/>
            <person name="Winkler M.E."/>
        </authorList>
    </citation>
    <scope>NUCLEOTIDE SEQUENCE</scope>
</reference>
<gene>
    <name evidence="5" type="ORF">METZ01_LOCUS11117</name>
</gene>
<proteinExistence type="predicted"/>
<keyword evidence="3" id="KW-0029">Amino-acid transport</keyword>
<evidence type="ECO:0000259" key="4">
    <source>
        <dbReference type="Pfam" id="PF13458"/>
    </source>
</evidence>
<sequence length="404" mass="42324">MTMKSGARVAVTRREFVAGAGAALAAGSLTGFPAIAQVRPLKVGVFVSEVDAQGVDELVEPYVSQMRLGLELAASEINTMGGILGRPVEFVYRDDGGSPPSQAAVTALVAEEGCEAIVSGFLMASPRMITVRLNALDASVPVLHGLWTDGSYCGAFTKYFAPTARQIVPSIRAYLGDLDDGFRARPFSISNWTPSGRSVSEYLYGALGGAHTGDALVTTPVLGNHPGEYRAVMRWAHEVESNIIWNADPRPYAVNVVNQAVELGIAEGKIFAHLDFSEWQALQLVPGASIVTCVPFVASDPSPAVQDFVARANAMPGGELVTHVAFTHYNSLMALKAAMERSGEASAEAGLAGLDGLTIETATGPLILDGAGYPTMPLFVATAEGGGQLQVVQKIDPIESGATC</sequence>
<dbReference type="InterPro" id="IPR006311">
    <property type="entry name" value="TAT_signal"/>
</dbReference>
<keyword evidence="1" id="KW-0813">Transport</keyword>
<accession>A0A381NXR4</accession>
<evidence type="ECO:0000313" key="5">
    <source>
        <dbReference type="EMBL" id="SUZ58263.1"/>
    </source>
</evidence>
<dbReference type="PANTHER" id="PTHR30483">
    <property type="entry name" value="LEUCINE-SPECIFIC-BINDING PROTEIN"/>
    <property type="match status" value="1"/>
</dbReference>
<dbReference type="InterPro" id="IPR028082">
    <property type="entry name" value="Peripla_BP_I"/>
</dbReference>
<dbReference type="InterPro" id="IPR028081">
    <property type="entry name" value="Leu-bd"/>
</dbReference>
<dbReference type="PROSITE" id="PS51318">
    <property type="entry name" value="TAT"/>
    <property type="match status" value="1"/>
</dbReference>
<dbReference type="SUPFAM" id="SSF53822">
    <property type="entry name" value="Periplasmic binding protein-like I"/>
    <property type="match status" value="1"/>
</dbReference>
<organism evidence="5">
    <name type="scientific">marine metagenome</name>
    <dbReference type="NCBI Taxonomy" id="408172"/>
    <lineage>
        <taxon>unclassified sequences</taxon>
        <taxon>metagenomes</taxon>
        <taxon>ecological metagenomes</taxon>
    </lineage>
</organism>
<name>A0A381NXR4_9ZZZZ</name>
<dbReference type="PRINTS" id="PR00337">
    <property type="entry name" value="LEUILEVALBP"/>
</dbReference>
<protein>
    <recommendedName>
        <fullName evidence="4">Leucine-binding protein domain-containing protein</fullName>
    </recommendedName>
</protein>
<dbReference type="GO" id="GO:0006865">
    <property type="term" value="P:amino acid transport"/>
    <property type="evidence" value="ECO:0007669"/>
    <property type="project" value="UniProtKB-KW"/>
</dbReference>
<evidence type="ECO:0000256" key="3">
    <source>
        <dbReference type="ARBA" id="ARBA00022970"/>
    </source>
</evidence>
<dbReference type="AlphaFoldDB" id="A0A381NXR4"/>
<keyword evidence="2" id="KW-0732">Signal</keyword>
<evidence type="ECO:0000256" key="2">
    <source>
        <dbReference type="ARBA" id="ARBA00022729"/>
    </source>
</evidence>
<dbReference type="InterPro" id="IPR051010">
    <property type="entry name" value="BCAA_transport"/>
</dbReference>